<keyword evidence="3" id="KW-1185">Reference proteome</keyword>
<organism evidence="2 3">
    <name type="scientific">Starmerella bacillaris</name>
    <name type="common">Yeast</name>
    <name type="synonym">Candida zemplinina</name>
    <dbReference type="NCBI Taxonomy" id="1247836"/>
    <lineage>
        <taxon>Eukaryota</taxon>
        <taxon>Fungi</taxon>
        <taxon>Dikarya</taxon>
        <taxon>Ascomycota</taxon>
        <taxon>Saccharomycotina</taxon>
        <taxon>Dipodascomycetes</taxon>
        <taxon>Dipodascales</taxon>
        <taxon>Trichomonascaceae</taxon>
        <taxon>Starmerella</taxon>
    </lineage>
</organism>
<feature type="domain" description="Rhodanese" evidence="1">
    <location>
        <begin position="88"/>
        <end position="189"/>
    </location>
</feature>
<accession>A0AAV5RG53</accession>
<dbReference type="SMART" id="SM00450">
    <property type="entry name" value="RHOD"/>
    <property type="match status" value="1"/>
</dbReference>
<dbReference type="InterPro" id="IPR036873">
    <property type="entry name" value="Rhodanese-like_dom_sf"/>
</dbReference>
<dbReference type="GO" id="GO:0004792">
    <property type="term" value="F:thiosulfate-cyanide sulfurtransferase activity"/>
    <property type="evidence" value="ECO:0007669"/>
    <property type="project" value="TreeGrafter"/>
</dbReference>
<gene>
    <name evidence="2" type="ORF">DASB73_005440</name>
</gene>
<dbReference type="SUPFAM" id="SSF52821">
    <property type="entry name" value="Rhodanese/Cell cycle control phosphatase"/>
    <property type="match status" value="1"/>
</dbReference>
<dbReference type="AlphaFoldDB" id="A0AAV5RG53"/>
<dbReference type="Gene3D" id="3.40.250.10">
    <property type="entry name" value="Rhodanese-like domain"/>
    <property type="match status" value="1"/>
</dbReference>
<evidence type="ECO:0000259" key="1">
    <source>
        <dbReference type="PROSITE" id="PS50206"/>
    </source>
</evidence>
<sequence length="195" mass="21656">MLSTKSVLNSLFIKTSVKSFPIGVRHLSSVLVRNPARFSQAATAYPSKLFISRSNMGFFSFSTGTSRVIDTPAQNVDYDEVKAIVEKNDPNVVIVDVREPDEFNKGHIPHAVNIPFKSMPGALGLEPAEFESTLGFTKPSVDKTLLFYCQGGVRCTSSEQLASTYNYTKRMNYKGSYQDWENHTKSSQNQSTSAH</sequence>
<evidence type="ECO:0000313" key="2">
    <source>
        <dbReference type="EMBL" id="GMM49586.1"/>
    </source>
</evidence>
<dbReference type="InterPro" id="IPR001763">
    <property type="entry name" value="Rhodanese-like_dom"/>
</dbReference>
<dbReference type="GO" id="GO:0005739">
    <property type="term" value="C:mitochondrion"/>
    <property type="evidence" value="ECO:0007669"/>
    <property type="project" value="TreeGrafter"/>
</dbReference>
<dbReference type="EMBL" id="BTGC01000003">
    <property type="protein sequence ID" value="GMM49586.1"/>
    <property type="molecule type" value="Genomic_DNA"/>
</dbReference>
<name>A0AAV5RG53_STABA</name>
<dbReference type="Proteomes" id="UP001362899">
    <property type="component" value="Unassembled WGS sequence"/>
</dbReference>
<comment type="caution">
    <text evidence="2">The sequence shown here is derived from an EMBL/GenBank/DDBJ whole genome shotgun (WGS) entry which is preliminary data.</text>
</comment>
<dbReference type="PROSITE" id="PS50206">
    <property type="entry name" value="RHODANESE_3"/>
    <property type="match status" value="1"/>
</dbReference>
<dbReference type="Pfam" id="PF00581">
    <property type="entry name" value="Rhodanese"/>
    <property type="match status" value="1"/>
</dbReference>
<reference evidence="2 3" key="1">
    <citation type="journal article" date="2023" name="Elife">
        <title>Identification of key yeast species and microbe-microbe interactions impacting larval growth of Drosophila in the wild.</title>
        <authorList>
            <person name="Mure A."/>
            <person name="Sugiura Y."/>
            <person name="Maeda R."/>
            <person name="Honda K."/>
            <person name="Sakurai N."/>
            <person name="Takahashi Y."/>
            <person name="Watada M."/>
            <person name="Katoh T."/>
            <person name="Gotoh A."/>
            <person name="Gotoh Y."/>
            <person name="Taniguchi I."/>
            <person name="Nakamura K."/>
            <person name="Hayashi T."/>
            <person name="Katayama T."/>
            <person name="Uemura T."/>
            <person name="Hattori Y."/>
        </authorList>
    </citation>
    <scope>NUCLEOTIDE SEQUENCE [LARGE SCALE GENOMIC DNA]</scope>
    <source>
        <strain evidence="2 3">SB-73</strain>
    </source>
</reference>
<dbReference type="CDD" id="cd01519">
    <property type="entry name" value="RHOD_HSP67B2"/>
    <property type="match status" value="1"/>
</dbReference>
<proteinExistence type="predicted"/>
<dbReference type="PANTHER" id="PTHR44086">
    <property type="entry name" value="THIOSULFATE SULFURTRANSFERASE RDL2, MITOCHONDRIAL-RELATED"/>
    <property type="match status" value="1"/>
</dbReference>
<protein>
    <submittedName>
        <fullName evidence="2">Thiosulfate sulfurtransferase</fullName>
    </submittedName>
</protein>
<dbReference type="PANTHER" id="PTHR44086:SF10">
    <property type="entry name" value="THIOSULFATE SULFURTRANSFERASE_RHODANESE-LIKE DOMAIN-CONTAINING PROTEIN 3"/>
    <property type="match status" value="1"/>
</dbReference>
<evidence type="ECO:0000313" key="3">
    <source>
        <dbReference type="Proteomes" id="UP001362899"/>
    </source>
</evidence>